<name>A0ABU2BHI1_9MICC</name>
<dbReference type="EMBL" id="JAVDYI010000001">
    <property type="protein sequence ID" value="MDR7357419.1"/>
    <property type="molecule type" value="Genomic_DNA"/>
</dbReference>
<protein>
    <submittedName>
        <fullName evidence="1">Uncharacterized protein</fullName>
    </submittedName>
</protein>
<dbReference type="RefSeq" id="WP_264268158.1">
    <property type="nucleotide sequence ID" value="NZ_BAAAWO010000001.1"/>
</dbReference>
<keyword evidence="2" id="KW-1185">Reference proteome</keyword>
<comment type="caution">
    <text evidence="1">The sequence shown here is derived from an EMBL/GenBank/DDBJ whole genome shotgun (WGS) entry which is preliminary data.</text>
</comment>
<evidence type="ECO:0000313" key="1">
    <source>
        <dbReference type="EMBL" id="MDR7357419.1"/>
    </source>
</evidence>
<reference evidence="1 2" key="1">
    <citation type="submission" date="2023-07" db="EMBL/GenBank/DDBJ databases">
        <title>Sequencing the genomes of 1000 actinobacteria strains.</title>
        <authorList>
            <person name="Klenk H.-P."/>
        </authorList>
    </citation>
    <scope>NUCLEOTIDE SEQUENCE [LARGE SCALE GENOMIC DNA]</scope>
    <source>
        <strain evidence="1 2">DSM 20167</strain>
    </source>
</reference>
<gene>
    <name evidence="1" type="ORF">J2S64_001110</name>
</gene>
<evidence type="ECO:0000313" key="2">
    <source>
        <dbReference type="Proteomes" id="UP001183817"/>
    </source>
</evidence>
<proteinExistence type="predicted"/>
<organism evidence="1 2">
    <name type="scientific">Paeniglutamicibacter sulfureus</name>
    <dbReference type="NCBI Taxonomy" id="43666"/>
    <lineage>
        <taxon>Bacteria</taxon>
        <taxon>Bacillati</taxon>
        <taxon>Actinomycetota</taxon>
        <taxon>Actinomycetes</taxon>
        <taxon>Micrococcales</taxon>
        <taxon>Micrococcaceae</taxon>
        <taxon>Paeniglutamicibacter</taxon>
    </lineage>
</organism>
<sequence length="128" mass="12446">MDFAAVAGFDTEAFAAAADLVAGVFTAVAGFAAGDASVVGVVLEAAAEGFSLAILAGITAVSRADGAAVVFTGTDFEAAGCREAVFAAVAVDEFELAVVFAGAAFFTGAAFSSTDFLSVVGLATTLLS</sequence>
<dbReference type="Proteomes" id="UP001183817">
    <property type="component" value="Unassembled WGS sequence"/>
</dbReference>
<accession>A0ABU2BHI1</accession>